<evidence type="ECO:0000256" key="3">
    <source>
        <dbReference type="ARBA" id="ARBA00012438"/>
    </source>
</evidence>
<keyword evidence="11" id="KW-0175">Coiled coil</keyword>
<dbReference type="Pfam" id="PF02518">
    <property type="entry name" value="HATPase_c"/>
    <property type="match status" value="1"/>
</dbReference>
<evidence type="ECO:0000256" key="2">
    <source>
        <dbReference type="ARBA" id="ARBA00004370"/>
    </source>
</evidence>
<dbReference type="PANTHER" id="PTHR43711:SF1">
    <property type="entry name" value="HISTIDINE KINASE 1"/>
    <property type="match status" value="1"/>
</dbReference>
<evidence type="ECO:0000256" key="1">
    <source>
        <dbReference type="ARBA" id="ARBA00000085"/>
    </source>
</evidence>
<proteinExistence type="predicted"/>
<dbReference type="PANTHER" id="PTHR43711">
    <property type="entry name" value="TWO-COMPONENT HISTIDINE KINASE"/>
    <property type="match status" value="1"/>
</dbReference>
<dbReference type="InterPro" id="IPR036890">
    <property type="entry name" value="HATPase_C_sf"/>
</dbReference>
<dbReference type="CDD" id="cd00130">
    <property type="entry name" value="PAS"/>
    <property type="match status" value="2"/>
</dbReference>
<feature type="domain" description="PAS" evidence="13">
    <location>
        <begin position="351"/>
        <end position="407"/>
    </location>
</feature>
<dbReference type="Pfam" id="PF13188">
    <property type="entry name" value="PAS_8"/>
    <property type="match status" value="2"/>
</dbReference>
<comment type="caution">
    <text evidence="14">The sequence shown here is derived from an EMBL/GenBank/DDBJ whole genome shotgun (WGS) entry which is preliminary data.</text>
</comment>
<dbReference type="AlphaFoldDB" id="A0A495AVY1"/>
<feature type="domain" description="Histidine kinase" evidence="12">
    <location>
        <begin position="628"/>
        <end position="848"/>
    </location>
</feature>
<dbReference type="Gene3D" id="3.30.565.10">
    <property type="entry name" value="Histidine kinase-like ATPase, C-terminal domain"/>
    <property type="match status" value="1"/>
</dbReference>
<keyword evidence="5" id="KW-0808">Transferase</keyword>
<reference evidence="14 15" key="1">
    <citation type="submission" date="2018-10" db="EMBL/GenBank/DDBJ databases">
        <title>Genomic Encyclopedia of Type Strains, Phase IV (KMG-IV): sequencing the most valuable type-strain genomes for metagenomic binning, comparative biology and taxonomic classification.</title>
        <authorList>
            <person name="Goeker M."/>
        </authorList>
    </citation>
    <scope>NUCLEOTIDE SEQUENCE [LARGE SCALE GENOMIC DNA]</scope>
    <source>
        <strain evidence="14 15">DSM 3303</strain>
    </source>
</reference>
<dbReference type="InterPro" id="IPR000014">
    <property type="entry name" value="PAS"/>
</dbReference>
<keyword evidence="4" id="KW-0597">Phosphoprotein</keyword>
<evidence type="ECO:0000256" key="5">
    <source>
        <dbReference type="ARBA" id="ARBA00022679"/>
    </source>
</evidence>
<dbReference type="SMART" id="SM00091">
    <property type="entry name" value="PAS"/>
    <property type="match status" value="2"/>
</dbReference>
<dbReference type="FunFam" id="1.10.287.130:FF:000001">
    <property type="entry name" value="Two-component sensor histidine kinase"/>
    <property type="match status" value="1"/>
</dbReference>
<dbReference type="NCBIfam" id="TIGR00229">
    <property type="entry name" value="sensory_box"/>
    <property type="match status" value="2"/>
</dbReference>
<dbReference type="PROSITE" id="PS50112">
    <property type="entry name" value="PAS"/>
    <property type="match status" value="1"/>
</dbReference>
<keyword evidence="7" id="KW-0418">Kinase</keyword>
<dbReference type="SMART" id="SM00387">
    <property type="entry name" value="HATPase_c"/>
    <property type="match status" value="1"/>
</dbReference>
<evidence type="ECO:0000256" key="7">
    <source>
        <dbReference type="ARBA" id="ARBA00022777"/>
    </source>
</evidence>
<keyword evidence="6" id="KW-0812">Transmembrane</keyword>
<evidence type="ECO:0000256" key="10">
    <source>
        <dbReference type="ARBA" id="ARBA00023136"/>
    </source>
</evidence>
<dbReference type="CDD" id="cd00075">
    <property type="entry name" value="HATPase"/>
    <property type="match status" value="1"/>
</dbReference>
<dbReference type="GO" id="GO:0000155">
    <property type="term" value="F:phosphorelay sensor kinase activity"/>
    <property type="evidence" value="ECO:0007669"/>
    <property type="project" value="InterPro"/>
</dbReference>
<evidence type="ECO:0000256" key="11">
    <source>
        <dbReference type="SAM" id="Coils"/>
    </source>
</evidence>
<dbReference type="InterPro" id="IPR050736">
    <property type="entry name" value="Sensor_HK_Regulatory"/>
</dbReference>
<dbReference type="PRINTS" id="PR00344">
    <property type="entry name" value="BCTRLSENSOR"/>
</dbReference>
<dbReference type="SUPFAM" id="SSF55785">
    <property type="entry name" value="PYP-like sensor domain (PAS domain)"/>
    <property type="match status" value="2"/>
</dbReference>
<dbReference type="SUPFAM" id="SSF47384">
    <property type="entry name" value="Homodimeric domain of signal transducing histidine kinase"/>
    <property type="match status" value="1"/>
</dbReference>
<evidence type="ECO:0000259" key="12">
    <source>
        <dbReference type="PROSITE" id="PS50109"/>
    </source>
</evidence>
<evidence type="ECO:0000313" key="14">
    <source>
        <dbReference type="EMBL" id="RKQ52871.1"/>
    </source>
</evidence>
<keyword evidence="8" id="KW-1133">Transmembrane helix</keyword>
<dbReference type="InterPro" id="IPR005467">
    <property type="entry name" value="His_kinase_dom"/>
</dbReference>
<dbReference type="InterPro" id="IPR003594">
    <property type="entry name" value="HATPase_dom"/>
</dbReference>
<evidence type="ECO:0000256" key="4">
    <source>
        <dbReference type="ARBA" id="ARBA00022553"/>
    </source>
</evidence>
<comment type="catalytic activity">
    <reaction evidence="1">
        <text>ATP + protein L-histidine = ADP + protein N-phospho-L-histidine.</text>
        <dbReference type="EC" id="2.7.13.3"/>
    </reaction>
</comment>
<evidence type="ECO:0000256" key="6">
    <source>
        <dbReference type="ARBA" id="ARBA00022692"/>
    </source>
</evidence>
<dbReference type="Gene3D" id="3.30.450.20">
    <property type="entry name" value="PAS domain"/>
    <property type="match status" value="2"/>
</dbReference>
<evidence type="ECO:0000313" key="15">
    <source>
        <dbReference type="Proteomes" id="UP000279384"/>
    </source>
</evidence>
<dbReference type="InterPro" id="IPR003661">
    <property type="entry name" value="HisK_dim/P_dom"/>
</dbReference>
<dbReference type="InterPro" id="IPR006189">
    <property type="entry name" value="CHASE_dom"/>
</dbReference>
<name>A0A495AVY1_VOGIN</name>
<evidence type="ECO:0000259" key="13">
    <source>
        <dbReference type="PROSITE" id="PS50112"/>
    </source>
</evidence>
<dbReference type="RefSeq" id="WP_120812596.1">
    <property type="nucleotide sequence ID" value="NZ_RBID01000020.1"/>
</dbReference>
<evidence type="ECO:0000256" key="8">
    <source>
        <dbReference type="ARBA" id="ARBA00022989"/>
    </source>
</evidence>
<dbReference type="Proteomes" id="UP000279384">
    <property type="component" value="Unassembled WGS sequence"/>
</dbReference>
<dbReference type="InterPro" id="IPR036097">
    <property type="entry name" value="HisK_dim/P_sf"/>
</dbReference>
<accession>A0A495AVY1</accession>
<dbReference type="Pfam" id="PF00512">
    <property type="entry name" value="HisKA"/>
    <property type="match status" value="1"/>
</dbReference>
<gene>
    <name evidence="14" type="ORF">C8E02_3339</name>
</gene>
<sequence length="856" mass="94060">MITARSPRILWLLGTCSGLLLWLGASWLQQDSERQQLRNQQLREAELLVDNAANQLNYALLAGQAATELLLSDNGHNGQSAFQRFAPFILSDNTLFDFVATARRITPPQRLLYERQQTVILREYRDNRLTTAQPRPLHFPVEQQYPENSKALPAQLDLASQGNVEAALQRVSKTGRPAIALIQAGNASRLSAFFSARGRPGDQLLVMGINPGGLISTVPMAGDVFRPALPYRLRVLLKDRAQTVILDSVGLDHPPPPEQPALSSTRTIGGQPLIFELYPTADSDSGHHYGQDAAILLALVIMATLSGLIVRHSQHSQQAQRQRLQAQGTQNALLQQQLQQQQQQEDGYKQTILRLRAIVEGSGDAILVIGRDGLIRDLNRAAEAMLGQSRDVLLALPAGALLSELHPAEPALGFEHHVAPRIGRPFEALMICSASQMLQVEVSLTHVVIEQDAVYIAVCRDISARKASEAALIQLKDSLAEQVETQSRQLSALLDASPMAMAYIVELEFKQVNHAFLELFHRREDEIIGQSTRILYDSDEHFARTGRQVYPVLHSGQVSQGEICLQRGDGAAQWVYMYGKAVSADKPALGSIWLYQDISAQRTAEDNLRHAKELAEENSRAKTEFLANMSHELRTPMHAILGFAEMGQNRVERAAADKLRHYFERIHSSGTRLLTLLNDLLDLSKMEVGKMIYTLAPCDVAQVAREAVDELRGMAQRHDVHLQLVVHGNAALYAEVDAFRIGQLLRNLLSNAIKFSPAGTPVQIDLAIDTAANLCLSVRDFGPGVPAAEQEQIFNTFIQSSLTKTGAGGTGLGLAICREIVHAHRGRIEILPVAGHGAHFRVTLPRGSVGASEESA</sequence>
<dbReference type="InterPro" id="IPR004358">
    <property type="entry name" value="Sig_transdc_His_kin-like_C"/>
</dbReference>
<keyword evidence="10" id="KW-0472">Membrane</keyword>
<feature type="coiled-coil region" evidence="11">
    <location>
        <begin position="324"/>
        <end position="351"/>
    </location>
</feature>
<dbReference type="EMBL" id="RBID01000020">
    <property type="protein sequence ID" value="RKQ52871.1"/>
    <property type="molecule type" value="Genomic_DNA"/>
</dbReference>
<dbReference type="InterPro" id="IPR035965">
    <property type="entry name" value="PAS-like_dom_sf"/>
</dbReference>
<dbReference type="InterPro" id="IPR042240">
    <property type="entry name" value="CHASE_sf"/>
</dbReference>
<dbReference type="EC" id="2.7.13.3" evidence="3"/>
<protein>
    <recommendedName>
        <fullName evidence="3">histidine kinase</fullName>
        <ecNumber evidence="3">2.7.13.3</ecNumber>
    </recommendedName>
</protein>
<dbReference type="GO" id="GO:0016020">
    <property type="term" value="C:membrane"/>
    <property type="evidence" value="ECO:0007669"/>
    <property type="project" value="UniProtKB-SubCell"/>
</dbReference>
<dbReference type="SMART" id="SM00388">
    <property type="entry name" value="HisKA"/>
    <property type="match status" value="1"/>
</dbReference>
<dbReference type="CDD" id="cd00082">
    <property type="entry name" value="HisKA"/>
    <property type="match status" value="1"/>
</dbReference>
<dbReference type="Gene3D" id="1.10.287.130">
    <property type="match status" value="1"/>
</dbReference>
<evidence type="ECO:0000256" key="9">
    <source>
        <dbReference type="ARBA" id="ARBA00023012"/>
    </source>
</evidence>
<comment type="subcellular location">
    <subcellularLocation>
        <location evidence="2">Membrane</location>
    </subcellularLocation>
</comment>
<dbReference type="PROSITE" id="PS50109">
    <property type="entry name" value="HIS_KIN"/>
    <property type="match status" value="1"/>
</dbReference>
<keyword evidence="9" id="KW-0902">Two-component regulatory system</keyword>
<dbReference type="Gene3D" id="3.30.450.350">
    <property type="entry name" value="CHASE domain"/>
    <property type="match status" value="1"/>
</dbReference>
<dbReference type="Pfam" id="PF03924">
    <property type="entry name" value="CHASE"/>
    <property type="match status" value="1"/>
</dbReference>
<organism evidence="14 15">
    <name type="scientific">Vogesella indigofera</name>
    <name type="common">Pseudomonas indigofera</name>
    <dbReference type="NCBI Taxonomy" id="45465"/>
    <lineage>
        <taxon>Bacteria</taxon>
        <taxon>Pseudomonadati</taxon>
        <taxon>Pseudomonadota</taxon>
        <taxon>Betaproteobacteria</taxon>
        <taxon>Neisseriales</taxon>
        <taxon>Chromobacteriaceae</taxon>
        <taxon>Vogesella</taxon>
    </lineage>
</organism>
<dbReference type="SUPFAM" id="SSF55874">
    <property type="entry name" value="ATPase domain of HSP90 chaperone/DNA topoisomerase II/histidine kinase"/>
    <property type="match status" value="1"/>
</dbReference>